<dbReference type="OrthoDB" id="5365701at2759"/>
<evidence type="ECO:0000256" key="1">
    <source>
        <dbReference type="ARBA" id="ARBA00001936"/>
    </source>
</evidence>
<dbReference type="PANTHER" id="PTHR23406">
    <property type="entry name" value="MALIC ENZYME-RELATED"/>
    <property type="match status" value="1"/>
</dbReference>
<comment type="caution">
    <text evidence="10">The sequence shown here is derived from an EMBL/GenBank/DDBJ whole genome shotgun (WGS) entry which is preliminary data.</text>
</comment>
<dbReference type="InterPro" id="IPR012302">
    <property type="entry name" value="Malic_NAD-bd"/>
</dbReference>
<comment type="cofactor">
    <cofactor evidence="1">
        <name>Mn(2+)</name>
        <dbReference type="ChEBI" id="CHEBI:29035"/>
    </cofactor>
</comment>
<dbReference type="SUPFAM" id="SSF53223">
    <property type="entry name" value="Aminoacid dehydrogenase-like, N-terminal domain"/>
    <property type="match status" value="1"/>
</dbReference>
<dbReference type="SMART" id="SM00919">
    <property type="entry name" value="Malic_M"/>
    <property type="match status" value="1"/>
</dbReference>
<dbReference type="SUPFAM" id="SSF51735">
    <property type="entry name" value="NAD(P)-binding Rossmann-fold domains"/>
    <property type="match status" value="1"/>
</dbReference>
<feature type="compositionally biased region" description="Polar residues" evidence="7">
    <location>
        <begin position="10"/>
        <end position="37"/>
    </location>
</feature>
<dbReference type="GO" id="GO:0004471">
    <property type="term" value="F:malate dehydrogenase (decarboxylating) (NAD+) activity"/>
    <property type="evidence" value="ECO:0007669"/>
    <property type="project" value="TreeGrafter"/>
</dbReference>
<dbReference type="PANTHER" id="PTHR23406:SF32">
    <property type="entry name" value="NADP-DEPENDENT MALIC ENZYME"/>
    <property type="match status" value="1"/>
</dbReference>
<keyword evidence="5 6" id="KW-0560">Oxidoreductase</keyword>
<dbReference type="InterPro" id="IPR012301">
    <property type="entry name" value="Malic_N_dom"/>
</dbReference>
<keyword evidence="11" id="KW-1185">Reference proteome</keyword>
<evidence type="ECO:0000256" key="3">
    <source>
        <dbReference type="ARBA" id="ARBA00008785"/>
    </source>
</evidence>
<evidence type="ECO:0000259" key="9">
    <source>
        <dbReference type="SMART" id="SM01274"/>
    </source>
</evidence>
<dbReference type="InterPro" id="IPR001891">
    <property type="entry name" value="Malic_OxRdtase"/>
</dbReference>
<dbReference type="InterPro" id="IPR037062">
    <property type="entry name" value="Malic_N_dom_sf"/>
</dbReference>
<dbReference type="EMBL" id="MCGO01000010">
    <property type="protein sequence ID" value="ORY48841.1"/>
    <property type="molecule type" value="Genomic_DNA"/>
</dbReference>
<dbReference type="GO" id="GO:0046872">
    <property type="term" value="F:metal ion binding"/>
    <property type="evidence" value="ECO:0007669"/>
    <property type="project" value="UniProtKB-KW"/>
</dbReference>
<dbReference type="Gene3D" id="3.40.50.10380">
    <property type="entry name" value="Malic enzyme, N-terminal domain"/>
    <property type="match status" value="1"/>
</dbReference>
<evidence type="ECO:0000313" key="11">
    <source>
        <dbReference type="Proteomes" id="UP000193642"/>
    </source>
</evidence>
<evidence type="ECO:0000256" key="7">
    <source>
        <dbReference type="SAM" id="MobiDB-lite"/>
    </source>
</evidence>
<comment type="similarity">
    <text evidence="3 6">Belongs to the malic enzymes family.</text>
</comment>
<evidence type="ECO:0000256" key="5">
    <source>
        <dbReference type="ARBA" id="ARBA00023002"/>
    </source>
</evidence>
<dbReference type="Gene3D" id="3.40.50.720">
    <property type="entry name" value="NAD(P)-binding Rossmann-like Domain"/>
    <property type="match status" value="1"/>
</dbReference>
<proteinExistence type="inferred from homology"/>
<evidence type="ECO:0000256" key="2">
    <source>
        <dbReference type="ARBA" id="ARBA00001946"/>
    </source>
</evidence>
<dbReference type="GO" id="GO:0006108">
    <property type="term" value="P:malate metabolic process"/>
    <property type="evidence" value="ECO:0007669"/>
    <property type="project" value="TreeGrafter"/>
</dbReference>
<dbReference type="GO" id="GO:0005739">
    <property type="term" value="C:mitochondrion"/>
    <property type="evidence" value="ECO:0007669"/>
    <property type="project" value="TreeGrafter"/>
</dbReference>
<dbReference type="AlphaFoldDB" id="A0A1Y2CP81"/>
<dbReference type="GO" id="GO:0051287">
    <property type="term" value="F:NAD binding"/>
    <property type="evidence" value="ECO:0007669"/>
    <property type="project" value="InterPro"/>
</dbReference>
<dbReference type="STRING" id="329046.A0A1Y2CP81"/>
<dbReference type="InterPro" id="IPR015884">
    <property type="entry name" value="Malic_enzyme_CS"/>
</dbReference>
<comment type="cofactor">
    <cofactor evidence="2">
        <name>Mg(2+)</name>
        <dbReference type="ChEBI" id="CHEBI:18420"/>
    </cofactor>
</comment>
<evidence type="ECO:0000313" key="10">
    <source>
        <dbReference type="EMBL" id="ORY48841.1"/>
    </source>
</evidence>
<dbReference type="InterPro" id="IPR036291">
    <property type="entry name" value="NAD(P)-bd_dom_sf"/>
</dbReference>
<dbReference type="Pfam" id="PF00390">
    <property type="entry name" value="malic"/>
    <property type="match status" value="1"/>
</dbReference>
<dbReference type="PRINTS" id="PR00072">
    <property type="entry name" value="MALOXRDTASE"/>
</dbReference>
<reference evidence="10 11" key="1">
    <citation type="submission" date="2016-07" db="EMBL/GenBank/DDBJ databases">
        <title>Pervasive Adenine N6-methylation of Active Genes in Fungi.</title>
        <authorList>
            <consortium name="DOE Joint Genome Institute"/>
            <person name="Mondo S.J."/>
            <person name="Dannebaum R.O."/>
            <person name="Kuo R.C."/>
            <person name="Labutti K."/>
            <person name="Haridas S."/>
            <person name="Kuo A."/>
            <person name="Salamov A."/>
            <person name="Ahrendt S.R."/>
            <person name="Lipzen A."/>
            <person name="Sullivan W."/>
            <person name="Andreopoulos W.B."/>
            <person name="Clum A."/>
            <person name="Lindquist E."/>
            <person name="Daum C."/>
            <person name="Ramamoorthy G.K."/>
            <person name="Gryganskyi A."/>
            <person name="Culley D."/>
            <person name="Magnuson J.K."/>
            <person name="James T.Y."/>
            <person name="O'Malley M.A."/>
            <person name="Stajich J.E."/>
            <person name="Spatafora J.W."/>
            <person name="Visel A."/>
            <person name="Grigoriev I.V."/>
        </authorList>
    </citation>
    <scope>NUCLEOTIDE SEQUENCE [LARGE SCALE GENOMIC DNA]</scope>
    <source>
        <strain evidence="10 11">JEL800</strain>
    </source>
</reference>
<dbReference type="Proteomes" id="UP000193642">
    <property type="component" value="Unassembled WGS sequence"/>
</dbReference>
<dbReference type="InterPro" id="IPR046346">
    <property type="entry name" value="Aminoacid_DH-like_N_sf"/>
</dbReference>
<dbReference type="Pfam" id="PF03949">
    <property type="entry name" value="Malic_M"/>
    <property type="match status" value="1"/>
</dbReference>
<name>A0A1Y2CP81_9FUNG</name>
<feature type="domain" description="Malic enzyme N-terminal" evidence="9">
    <location>
        <begin position="78"/>
        <end position="260"/>
    </location>
</feature>
<feature type="domain" description="Malic enzyme NAD-binding" evidence="8">
    <location>
        <begin position="270"/>
        <end position="442"/>
    </location>
</feature>
<keyword evidence="4 6" id="KW-0479">Metal-binding</keyword>
<feature type="region of interest" description="Disordered" evidence="7">
    <location>
        <begin position="1"/>
        <end position="37"/>
    </location>
</feature>
<organism evidence="10 11">
    <name type="scientific">Rhizoclosmatium globosum</name>
    <dbReference type="NCBI Taxonomy" id="329046"/>
    <lineage>
        <taxon>Eukaryota</taxon>
        <taxon>Fungi</taxon>
        <taxon>Fungi incertae sedis</taxon>
        <taxon>Chytridiomycota</taxon>
        <taxon>Chytridiomycota incertae sedis</taxon>
        <taxon>Chytridiomycetes</taxon>
        <taxon>Chytridiales</taxon>
        <taxon>Chytriomycetaceae</taxon>
        <taxon>Rhizoclosmatium</taxon>
    </lineage>
</organism>
<evidence type="ECO:0000256" key="6">
    <source>
        <dbReference type="RuleBase" id="RU003426"/>
    </source>
</evidence>
<dbReference type="PROSITE" id="PS00331">
    <property type="entry name" value="MALIC_ENZYMES"/>
    <property type="match status" value="1"/>
</dbReference>
<dbReference type="SMART" id="SM01274">
    <property type="entry name" value="malic"/>
    <property type="match status" value="1"/>
</dbReference>
<evidence type="ECO:0000259" key="8">
    <source>
        <dbReference type="SMART" id="SM00919"/>
    </source>
</evidence>
<accession>A0A1Y2CP81</accession>
<dbReference type="NCBIfam" id="NF010052">
    <property type="entry name" value="PRK13529.1"/>
    <property type="match status" value="1"/>
</dbReference>
<sequence length="493" mass="54465">MLQAPKRQKTTSPSMLSNSHQQESNPQYMNTAMSQTKPRNSLGLSVGTLSQQVARCIARVRALSNSPLEQYTYLDRIRCENYALFYEIVHHHLREVVSIIYTPTVGLACQEFSHIYTPGSVPGLFLSLSDKPNLDSILQNWPGQDPDICVMTDGSRILGLGDLGVNGMGIPIGKLSLYVAAGGFNPSKTLPITLDLGCNTQKHLDDPFYLGTKTTRPTDEIFYDFVESVMVALKKRWPALLVQFEDFSSEHAFGTLEKLRDRYFTFNDDIQGTGAVILSGFINALRLSGIPLKDHRILFVGAGSAGVGVASQLKDHFIRAGGLSDAEAKALFWLMDSKGVVTTDRSDAARYPQHKTLFMRDDMNGTQIGSLIEAIDTIKPTALIGLSAVGGAFTEEVLQRMAQINAKPIVFLCQIHLPMQNAHLPSCQDLKRICLVCFWNCIPSTATPSDWCYSGARTRKQHVHFSGSWIWICSGQGYCRDGQHGVPICCFSF</sequence>
<protein>
    <recommendedName>
        <fullName evidence="6">Malic enzyme</fullName>
    </recommendedName>
</protein>
<evidence type="ECO:0000256" key="4">
    <source>
        <dbReference type="ARBA" id="ARBA00022723"/>
    </source>
</evidence>
<gene>
    <name evidence="10" type="ORF">BCR33DRAFT_801823</name>
</gene>